<evidence type="ECO:0000259" key="9">
    <source>
        <dbReference type="Pfam" id="PF06144"/>
    </source>
</evidence>
<sequence length="348" mass="39287">MPFYDDQALLKSIREEDPVPVYLIYGRETYYSSVCLQRLLSKLVKKGTESFNFRKFDGAGLDMVAVRTECESLPLMADYKCVLIQNPNLEKFPAADLEILSEIMEDPNPTTVLILYVSSYDLNPKKNARLKKLMDQIARVGIVADIQPKSQAELIKLIRQKCQKAGCSIDQVTCSILIDRCGTAMETLMRETDKLIAYRMQGDITRADVELVTHKSLESSIFDLSKALLGSGGRTRAFQILNDLFTQREEPTRILSVLSGSFIDLYRAKAAHNAGKTANDLLSIYQYGKRQFLVNNAFRDVPRYSMRMLRGSLQILMQTELAMKSGRGDDRILVEEALAQILALKEEG</sequence>
<keyword evidence="4 11" id="KW-0548">Nucleotidyltransferase</keyword>
<feature type="domain" description="DNA polymerase III delta N-terminal" evidence="9">
    <location>
        <begin position="22"/>
        <end position="134"/>
    </location>
</feature>
<evidence type="ECO:0000256" key="7">
    <source>
        <dbReference type="ARBA" id="ARBA00034754"/>
    </source>
</evidence>
<evidence type="ECO:0000256" key="6">
    <source>
        <dbReference type="ARBA" id="ARBA00022932"/>
    </source>
</evidence>
<comment type="caution">
    <text evidence="11">The sequence shown here is derived from an EMBL/GenBank/DDBJ whole genome shotgun (WGS) entry which is preliminary data.</text>
</comment>
<evidence type="ECO:0000256" key="4">
    <source>
        <dbReference type="ARBA" id="ARBA00022695"/>
    </source>
</evidence>
<dbReference type="GO" id="GO:0003677">
    <property type="term" value="F:DNA binding"/>
    <property type="evidence" value="ECO:0007669"/>
    <property type="project" value="InterPro"/>
</dbReference>
<proteinExistence type="inferred from homology"/>
<protein>
    <recommendedName>
        <fullName evidence="2">DNA polymerase III subunit delta</fullName>
        <ecNumber evidence="1">2.7.7.7</ecNumber>
    </recommendedName>
</protein>
<evidence type="ECO:0000313" key="12">
    <source>
        <dbReference type="Proteomes" id="UP000824160"/>
    </source>
</evidence>
<evidence type="ECO:0000256" key="8">
    <source>
        <dbReference type="ARBA" id="ARBA00049244"/>
    </source>
</evidence>
<dbReference type="Gene3D" id="1.20.272.10">
    <property type="match status" value="1"/>
</dbReference>
<evidence type="ECO:0000313" key="11">
    <source>
        <dbReference type="EMBL" id="HIT93859.1"/>
    </source>
</evidence>
<dbReference type="GO" id="GO:0009360">
    <property type="term" value="C:DNA polymerase III complex"/>
    <property type="evidence" value="ECO:0007669"/>
    <property type="project" value="InterPro"/>
</dbReference>
<comment type="catalytic activity">
    <reaction evidence="8">
        <text>DNA(n) + a 2'-deoxyribonucleoside 5'-triphosphate = DNA(n+1) + diphosphate</text>
        <dbReference type="Rhea" id="RHEA:22508"/>
        <dbReference type="Rhea" id="RHEA-COMP:17339"/>
        <dbReference type="Rhea" id="RHEA-COMP:17340"/>
        <dbReference type="ChEBI" id="CHEBI:33019"/>
        <dbReference type="ChEBI" id="CHEBI:61560"/>
        <dbReference type="ChEBI" id="CHEBI:173112"/>
        <dbReference type="EC" id="2.7.7.7"/>
    </reaction>
</comment>
<dbReference type="InterPro" id="IPR010372">
    <property type="entry name" value="DNA_pol3_delta_N"/>
</dbReference>
<dbReference type="EMBL" id="DVLW01000042">
    <property type="protein sequence ID" value="HIT93859.1"/>
    <property type="molecule type" value="Genomic_DNA"/>
</dbReference>
<dbReference type="PANTHER" id="PTHR34388">
    <property type="entry name" value="DNA POLYMERASE III SUBUNIT DELTA"/>
    <property type="match status" value="1"/>
</dbReference>
<evidence type="ECO:0000259" key="10">
    <source>
        <dbReference type="Pfam" id="PF21694"/>
    </source>
</evidence>
<dbReference type="SUPFAM" id="SSF52540">
    <property type="entry name" value="P-loop containing nucleoside triphosphate hydrolases"/>
    <property type="match status" value="1"/>
</dbReference>
<organism evidence="11 12">
    <name type="scientific">Candidatus Faecivivens stercoripullorum</name>
    <dbReference type="NCBI Taxonomy" id="2840805"/>
    <lineage>
        <taxon>Bacteria</taxon>
        <taxon>Bacillati</taxon>
        <taxon>Bacillota</taxon>
        <taxon>Clostridia</taxon>
        <taxon>Eubacteriales</taxon>
        <taxon>Oscillospiraceae</taxon>
        <taxon>Oscillospiraceae incertae sedis</taxon>
        <taxon>Candidatus Faecivivens</taxon>
    </lineage>
</organism>
<dbReference type="Gene3D" id="1.10.8.60">
    <property type="match status" value="1"/>
</dbReference>
<dbReference type="SUPFAM" id="SSF48019">
    <property type="entry name" value="post-AAA+ oligomerization domain-like"/>
    <property type="match status" value="1"/>
</dbReference>
<keyword evidence="3 11" id="KW-0808">Transferase</keyword>
<dbReference type="InterPro" id="IPR027417">
    <property type="entry name" value="P-loop_NTPase"/>
</dbReference>
<name>A0A9D1H762_9FIRM</name>
<evidence type="ECO:0000256" key="2">
    <source>
        <dbReference type="ARBA" id="ARBA00017703"/>
    </source>
</evidence>
<comment type="similarity">
    <text evidence="7">Belongs to the DNA polymerase HolA subunit family.</text>
</comment>
<dbReference type="GO" id="GO:0003887">
    <property type="term" value="F:DNA-directed DNA polymerase activity"/>
    <property type="evidence" value="ECO:0007669"/>
    <property type="project" value="UniProtKB-KW"/>
</dbReference>
<dbReference type="Pfam" id="PF21694">
    <property type="entry name" value="DNA_pol3_delta_C"/>
    <property type="match status" value="1"/>
</dbReference>
<dbReference type="InterPro" id="IPR008921">
    <property type="entry name" value="DNA_pol3_clamp-load_cplx_C"/>
</dbReference>
<dbReference type="NCBIfam" id="TIGR01128">
    <property type="entry name" value="holA"/>
    <property type="match status" value="1"/>
</dbReference>
<reference evidence="11" key="1">
    <citation type="submission" date="2020-10" db="EMBL/GenBank/DDBJ databases">
        <authorList>
            <person name="Gilroy R."/>
        </authorList>
    </citation>
    <scope>NUCLEOTIDE SEQUENCE</scope>
    <source>
        <strain evidence="11">ChiBcec7-5410</strain>
    </source>
</reference>
<dbReference type="Pfam" id="PF06144">
    <property type="entry name" value="DNA_pol3_delta"/>
    <property type="match status" value="1"/>
</dbReference>
<dbReference type="Proteomes" id="UP000824160">
    <property type="component" value="Unassembled WGS sequence"/>
</dbReference>
<evidence type="ECO:0000256" key="5">
    <source>
        <dbReference type="ARBA" id="ARBA00022705"/>
    </source>
</evidence>
<dbReference type="EC" id="2.7.7.7" evidence="1"/>
<keyword evidence="6" id="KW-0239">DNA-directed DNA polymerase</keyword>
<dbReference type="AlphaFoldDB" id="A0A9D1H762"/>
<evidence type="ECO:0000256" key="1">
    <source>
        <dbReference type="ARBA" id="ARBA00012417"/>
    </source>
</evidence>
<evidence type="ECO:0000256" key="3">
    <source>
        <dbReference type="ARBA" id="ARBA00022679"/>
    </source>
</evidence>
<keyword evidence="5" id="KW-0235">DNA replication</keyword>
<dbReference type="InterPro" id="IPR048466">
    <property type="entry name" value="DNA_pol3_delta-like_C"/>
</dbReference>
<gene>
    <name evidence="11" type="primary">holA</name>
    <name evidence="11" type="ORF">IAC43_01615</name>
</gene>
<feature type="domain" description="DNA polymerase III delta subunit-like C-terminal" evidence="10">
    <location>
        <begin position="218"/>
        <end position="340"/>
    </location>
</feature>
<dbReference type="PANTHER" id="PTHR34388:SF1">
    <property type="entry name" value="DNA POLYMERASE III SUBUNIT DELTA"/>
    <property type="match status" value="1"/>
</dbReference>
<dbReference type="Gene3D" id="3.40.50.300">
    <property type="entry name" value="P-loop containing nucleotide triphosphate hydrolases"/>
    <property type="match status" value="1"/>
</dbReference>
<dbReference type="InterPro" id="IPR005790">
    <property type="entry name" value="DNA_polIII_delta"/>
</dbReference>
<accession>A0A9D1H762</accession>
<reference evidence="11" key="2">
    <citation type="journal article" date="2021" name="PeerJ">
        <title>Extensive microbial diversity within the chicken gut microbiome revealed by metagenomics and culture.</title>
        <authorList>
            <person name="Gilroy R."/>
            <person name="Ravi A."/>
            <person name="Getino M."/>
            <person name="Pursley I."/>
            <person name="Horton D.L."/>
            <person name="Alikhan N.F."/>
            <person name="Baker D."/>
            <person name="Gharbi K."/>
            <person name="Hall N."/>
            <person name="Watson M."/>
            <person name="Adriaenssens E.M."/>
            <person name="Foster-Nyarko E."/>
            <person name="Jarju S."/>
            <person name="Secka A."/>
            <person name="Antonio M."/>
            <person name="Oren A."/>
            <person name="Chaudhuri R.R."/>
            <person name="La Ragione R."/>
            <person name="Hildebrand F."/>
            <person name="Pallen M.J."/>
        </authorList>
    </citation>
    <scope>NUCLEOTIDE SEQUENCE</scope>
    <source>
        <strain evidence="11">ChiBcec7-5410</strain>
    </source>
</reference>
<dbReference type="GO" id="GO:0006261">
    <property type="term" value="P:DNA-templated DNA replication"/>
    <property type="evidence" value="ECO:0007669"/>
    <property type="project" value="TreeGrafter"/>
</dbReference>